<evidence type="ECO:0000313" key="3">
    <source>
        <dbReference type="Proteomes" id="UP000800039"/>
    </source>
</evidence>
<protein>
    <submittedName>
        <fullName evidence="2">Uncharacterized protein</fullName>
    </submittedName>
</protein>
<gene>
    <name evidence="2" type="ORF">K460DRAFT_375048</name>
</gene>
<dbReference type="Proteomes" id="UP000800039">
    <property type="component" value="Unassembled WGS sequence"/>
</dbReference>
<sequence>MCTGYSAPREILLDTTFWEVLPSHYERIKARWNKIARLYKEAKSDLLTTDRDGATNSLKAELEMLENDLVEYRNITRGMDITDVAEIYVTAGKSLYRALQIAKGDFANLEASLKVIEERIAGVRADIVSSPCPCDHVTENLEHILTELDLQVDRVLASLILLRSMDQKYANIADEIEKCEYAGVIRFQVSVLEMDLGVIKLDAELVTDKGISEWVQGTTSGAVKEKREELVMRLSAKLDNLQDRLVETKKKERWL</sequence>
<name>A0A9P4GKR5_9PLEO</name>
<dbReference type="OrthoDB" id="3682662at2759"/>
<dbReference type="EMBL" id="ML976615">
    <property type="protein sequence ID" value="KAF1848133.1"/>
    <property type="molecule type" value="Genomic_DNA"/>
</dbReference>
<dbReference type="AlphaFoldDB" id="A0A9P4GKR5"/>
<keyword evidence="1" id="KW-0175">Coiled coil</keyword>
<evidence type="ECO:0000313" key="2">
    <source>
        <dbReference type="EMBL" id="KAF1848133.1"/>
    </source>
</evidence>
<dbReference type="GeneID" id="63851980"/>
<evidence type="ECO:0000256" key="1">
    <source>
        <dbReference type="SAM" id="Coils"/>
    </source>
</evidence>
<comment type="caution">
    <text evidence="2">The sequence shown here is derived from an EMBL/GenBank/DDBJ whole genome shotgun (WGS) entry which is preliminary data.</text>
</comment>
<keyword evidence="3" id="KW-1185">Reference proteome</keyword>
<organism evidence="2 3">
    <name type="scientific">Cucurbitaria berberidis CBS 394.84</name>
    <dbReference type="NCBI Taxonomy" id="1168544"/>
    <lineage>
        <taxon>Eukaryota</taxon>
        <taxon>Fungi</taxon>
        <taxon>Dikarya</taxon>
        <taxon>Ascomycota</taxon>
        <taxon>Pezizomycotina</taxon>
        <taxon>Dothideomycetes</taxon>
        <taxon>Pleosporomycetidae</taxon>
        <taxon>Pleosporales</taxon>
        <taxon>Pleosporineae</taxon>
        <taxon>Cucurbitariaceae</taxon>
        <taxon>Cucurbitaria</taxon>
    </lineage>
</organism>
<feature type="coiled-coil region" evidence="1">
    <location>
        <begin position="224"/>
        <end position="251"/>
    </location>
</feature>
<reference evidence="2" key="1">
    <citation type="submission" date="2020-01" db="EMBL/GenBank/DDBJ databases">
        <authorList>
            <consortium name="DOE Joint Genome Institute"/>
            <person name="Haridas S."/>
            <person name="Albert R."/>
            <person name="Binder M."/>
            <person name="Bloem J."/>
            <person name="Labutti K."/>
            <person name="Salamov A."/>
            <person name="Andreopoulos B."/>
            <person name="Baker S.E."/>
            <person name="Barry K."/>
            <person name="Bills G."/>
            <person name="Bluhm B.H."/>
            <person name="Cannon C."/>
            <person name="Castanera R."/>
            <person name="Culley D.E."/>
            <person name="Daum C."/>
            <person name="Ezra D."/>
            <person name="Gonzalez J.B."/>
            <person name="Henrissat B."/>
            <person name="Kuo A."/>
            <person name="Liang C."/>
            <person name="Lipzen A."/>
            <person name="Lutzoni F."/>
            <person name="Magnuson J."/>
            <person name="Mondo S."/>
            <person name="Nolan M."/>
            <person name="Ohm R."/>
            <person name="Pangilinan J."/>
            <person name="Park H.-J."/>
            <person name="Ramirez L."/>
            <person name="Alfaro M."/>
            <person name="Sun H."/>
            <person name="Tritt A."/>
            <person name="Yoshinaga Y."/>
            <person name="Zwiers L.-H."/>
            <person name="Turgeon B.G."/>
            <person name="Goodwin S.B."/>
            <person name="Spatafora J.W."/>
            <person name="Crous P.W."/>
            <person name="Grigoriev I.V."/>
        </authorList>
    </citation>
    <scope>NUCLEOTIDE SEQUENCE</scope>
    <source>
        <strain evidence="2">CBS 394.84</strain>
    </source>
</reference>
<accession>A0A9P4GKR5</accession>
<proteinExistence type="predicted"/>
<dbReference type="RefSeq" id="XP_040790696.1">
    <property type="nucleotide sequence ID" value="XM_040934729.1"/>
</dbReference>
<feature type="coiled-coil region" evidence="1">
    <location>
        <begin position="99"/>
        <end position="126"/>
    </location>
</feature>